<evidence type="ECO:0000313" key="3">
    <source>
        <dbReference type="EMBL" id="SES96066.1"/>
    </source>
</evidence>
<dbReference type="Proteomes" id="UP000183760">
    <property type="component" value="Unassembled WGS sequence"/>
</dbReference>
<evidence type="ECO:0000313" key="2">
    <source>
        <dbReference type="EMBL" id="GEN05759.1"/>
    </source>
</evidence>
<dbReference type="EMBL" id="FOIB01000001">
    <property type="protein sequence ID" value="SES96066.1"/>
    <property type="molecule type" value="Genomic_DNA"/>
</dbReference>
<dbReference type="InterPro" id="IPR036388">
    <property type="entry name" value="WH-like_DNA-bd_sf"/>
</dbReference>
<reference evidence="3 4" key="1">
    <citation type="submission" date="2016-10" db="EMBL/GenBank/DDBJ databases">
        <authorList>
            <person name="Varghese N."/>
            <person name="Submissions S."/>
        </authorList>
    </citation>
    <scope>NUCLEOTIDE SEQUENCE [LARGE SCALE GENOMIC DNA]</scope>
    <source>
        <strain evidence="3 4">DSM 16525</strain>
    </source>
</reference>
<proteinExistence type="predicted"/>
<dbReference type="Proteomes" id="UP000321514">
    <property type="component" value="Unassembled WGS sequence"/>
</dbReference>
<sequence>MSTAELAELLEGAGEEDSGARDALMAAACRELQWKLSPEVSELTPLHPVRLVEEAWARLFAAGVTPESRPRFLCAASRAMRKVLVDRARAPLLLRRAARRERVSLRHLGDEAPAGAELEVLQLEEALAELESFQPRLARLVELRYFAGLSLSDTAVALEVSQATARRDWSYVRVWLTERLSH</sequence>
<dbReference type="Gene3D" id="1.10.10.10">
    <property type="entry name" value="Winged helix-like DNA-binding domain superfamily/Winged helix DNA-binding domain"/>
    <property type="match status" value="1"/>
</dbReference>
<dbReference type="EMBL" id="BJXR01000012">
    <property type="protein sequence ID" value="GEN05759.1"/>
    <property type="molecule type" value="Genomic_DNA"/>
</dbReference>
<evidence type="ECO:0000313" key="5">
    <source>
        <dbReference type="Proteomes" id="UP000321514"/>
    </source>
</evidence>
<feature type="domain" description="RNA polymerase sigma-70 ECF-like HTH" evidence="1">
    <location>
        <begin position="5"/>
        <end position="181"/>
    </location>
</feature>
<dbReference type="RefSeq" id="WP_074948977.1">
    <property type="nucleotide sequence ID" value="NZ_BJXR01000012.1"/>
</dbReference>
<accession>A0A511SV27</accession>
<comment type="caution">
    <text evidence="2">The sequence shown here is derived from an EMBL/GenBank/DDBJ whole genome shotgun (WGS) entry which is preliminary data.</text>
</comment>
<evidence type="ECO:0000313" key="4">
    <source>
        <dbReference type="Proteomes" id="UP000183760"/>
    </source>
</evidence>
<reference evidence="2 5" key="2">
    <citation type="submission" date="2019-07" db="EMBL/GenBank/DDBJ databases">
        <title>Whole genome shotgun sequence of Myxococcus fulvus NBRC 100333.</title>
        <authorList>
            <person name="Hosoyama A."/>
            <person name="Uohara A."/>
            <person name="Ohji S."/>
            <person name="Ichikawa N."/>
        </authorList>
    </citation>
    <scope>NUCLEOTIDE SEQUENCE [LARGE SCALE GENOMIC DNA]</scope>
    <source>
        <strain evidence="2 5">NBRC 100333</strain>
    </source>
</reference>
<dbReference type="AlphaFoldDB" id="A0A511SV27"/>
<name>A0A511SV27_MYXFU</name>
<keyword evidence="4" id="KW-1185">Reference proteome</keyword>
<dbReference type="InterPro" id="IPR053812">
    <property type="entry name" value="HTH_Sigma70_ECF-like"/>
</dbReference>
<dbReference type="InterPro" id="IPR011517">
    <property type="entry name" value="RNA_pol_sigma70_ECF-like"/>
</dbReference>
<dbReference type="SUPFAM" id="SSF88659">
    <property type="entry name" value="Sigma3 and sigma4 domains of RNA polymerase sigma factors"/>
    <property type="match status" value="1"/>
</dbReference>
<organism evidence="2 5">
    <name type="scientific">Myxococcus fulvus</name>
    <dbReference type="NCBI Taxonomy" id="33"/>
    <lineage>
        <taxon>Bacteria</taxon>
        <taxon>Pseudomonadati</taxon>
        <taxon>Myxococcota</taxon>
        <taxon>Myxococcia</taxon>
        <taxon>Myxococcales</taxon>
        <taxon>Cystobacterineae</taxon>
        <taxon>Myxococcaceae</taxon>
        <taxon>Myxococcus</taxon>
    </lineage>
</organism>
<protein>
    <submittedName>
        <fullName evidence="2">Extracytoplasmic sigma factor ECF</fullName>
    </submittedName>
    <submittedName>
        <fullName evidence="3">RNA polymerase, sigma subunit, ECF family</fullName>
    </submittedName>
</protein>
<gene>
    <name evidence="2" type="ORF">MFU01_07960</name>
    <name evidence="3" type="ORF">SAMN05443572_101693</name>
</gene>
<dbReference type="InterPro" id="IPR013324">
    <property type="entry name" value="RNA_pol_sigma_r3/r4-like"/>
</dbReference>
<dbReference type="STRING" id="1334629.MFUL124B02_04385"/>
<dbReference type="OrthoDB" id="278371at2"/>
<dbReference type="NCBIfam" id="TIGR02999">
    <property type="entry name" value="Sig-70_X6"/>
    <property type="match status" value="1"/>
</dbReference>
<evidence type="ECO:0000259" key="1">
    <source>
        <dbReference type="Pfam" id="PF07638"/>
    </source>
</evidence>
<dbReference type="Pfam" id="PF07638">
    <property type="entry name" value="Sigma70_ECF"/>
    <property type="match status" value="1"/>
</dbReference>